<evidence type="ECO:0000259" key="5">
    <source>
        <dbReference type="PROSITE" id="PS50977"/>
    </source>
</evidence>
<evidence type="ECO:0000313" key="6">
    <source>
        <dbReference type="EMBL" id="GGQ19640.1"/>
    </source>
</evidence>
<evidence type="ECO:0000256" key="3">
    <source>
        <dbReference type="ARBA" id="ARBA00023163"/>
    </source>
</evidence>
<accession>A0A918B2Q4</accession>
<protein>
    <recommendedName>
        <fullName evidence="5">HTH tetR-type domain-containing protein</fullName>
    </recommendedName>
</protein>
<dbReference type="Pfam" id="PF00440">
    <property type="entry name" value="TetR_N"/>
    <property type="match status" value="1"/>
</dbReference>
<dbReference type="GO" id="GO:0003677">
    <property type="term" value="F:DNA binding"/>
    <property type="evidence" value="ECO:0007669"/>
    <property type="project" value="UniProtKB-UniRule"/>
</dbReference>
<keyword evidence="1" id="KW-0805">Transcription regulation</keyword>
<evidence type="ECO:0000256" key="4">
    <source>
        <dbReference type="PROSITE-ProRule" id="PRU00335"/>
    </source>
</evidence>
<dbReference type="PROSITE" id="PS50977">
    <property type="entry name" value="HTH_TETR_2"/>
    <property type="match status" value="1"/>
</dbReference>
<gene>
    <name evidence="6" type="ORF">GCM10010249_42920</name>
</gene>
<reference evidence="6" key="1">
    <citation type="journal article" date="2014" name="Int. J. Syst. Evol. Microbiol.">
        <title>Complete genome sequence of Corynebacterium casei LMG S-19264T (=DSM 44701T), isolated from a smear-ripened cheese.</title>
        <authorList>
            <consortium name="US DOE Joint Genome Institute (JGI-PGF)"/>
            <person name="Walter F."/>
            <person name="Albersmeier A."/>
            <person name="Kalinowski J."/>
            <person name="Ruckert C."/>
        </authorList>
    </citation>
    <scope>NUCLEOTIDE SEQUENCE</scope>
    <source>
        <strain evidence="6">JCM 4335</strain>
    </source>
</reference>
<dbReference type="PANTHER" id="PTHR47506">
    <property type="entry name" value="TRANSCRIPTIONAL REGULATORY PROTEIN"/>
    <property type="match status" value="1"/>
</dbReference>
<reference evidence="6" key="2">
    <citation type="submission" date="2020-09" db="EMBL/GenBank/DDBJ databases">
        <authorList>
            <person name="Sun Q."/>
            <person name="Ohkuma M."/>
        </authorList>
    </citation>
    <scope>NUCLEOTIDE SEQUENCE</scope>
    <source>
        <strain evidence="6">JCM 4335</strain>
    </source>
</reference>
<evidence type="ECO:0000256" key="2">
    <source>
        <dbReference type="ARBA" id="ARBA00023125"/>
    </source>
</evidence>
<keyword evidence="3" id="KW-0804">Transcription</keyword>
<dbReference type="SUPFAM" id="SSF46689">
    <property type="entry name" value="Homeodomain-like"/>
    <property type="match status" value="1"/>
</dbReference>
<organism evidence="6 7">
    <name type="scientific">Streptomyces roseolilacinus</name>
    <dbReference type="NCBI Taxonomy" id="66904"/>
    <lineage>
        <taxon>Bacteria</taxon>
        <taxon>Bacillati</taxon>
        <taxon>Actinomycetota</taxon>
        <taxon>Actinomycetes</taxon>
        <taxon>Kitasatosporales</taxon>
        <taxon>Streptomycetaceae</taxon>
        <taxon>Streptomyces</taxon>
    </lineage>
</organism>
<feature type="domain" description="HTH tetR-type" evidence="5">
    <location>
        <begin position="1"/>
        <end position="55"/>
    </location>
</feature>
<name>A0A918B2Q4_9ACTN</name>
<dbReference type="EMBL" id="BMSV01000008">
    <property type="protein sequence ID" value="GGQ19640.1"/>
    <property type="molecule type" value="Genomic_DNA"/>
</dbReference>
<proteinExistence type="predicted"/>
<dbReference type="InterPro" id="IPR009057">
    <property type="entry name" value="Homeodomain-like_sf"/>
</dbReference>
<dbReference type="InterPro" id="IPR001647">
    <property type="entry name" value="HTH_TetR"/>
</dbReference>
<keyword evidence="7" id="KW-1185">Reference proteome</keyword>
<evidence type="ECO:0000256" key="1">
    <source>
        <dbReference type="ARBA" id="ARBA00023015"/>
    </source>
</evidence>
<keyword evidence="2 4" id="KW-0238">DNA-binding</keyword>
<dbReference type="Proteomes" id="UP000654123">
    <property type="component" value="Unassembled WGS sequence"/>
</dbReference>
<dbReference type="AlphaFoldDB" id="A0A918B2Q4"/>
<feature type="DNA-binding region" description="H-T-H motif" evidence="4">
    <location>
        <begin position="18"/>
        <end position="37"/>
    </location>
</feature>
<dbReference type="PANTHER" id="PTHR47506:SF1">
    <property type="entry name" value="HTH-TYPE TRANSCRIPTIONAL REGULATOR YJDC"/>
    <property type="match status" value="1"/>
</dbReference>
<evidence type="ECO:0000313" key="7">
    <source>
        <dbReference type="Proteomes" id="UP000654123"/>
    </source>
</evidence>
<comment type="caution">
    <text evidence="6">The sequence shown here is derived from an EMBL/GenBank/DDBJ whole genome shotgun (WGS) entry which is preliminary data.</text>
</comment>
<sequence>MVEAAADLFARRAYDGVSVDDLVAHLGVHRNSLYKVFGSKRGLYLAALRWHLEHRLRPLLARVRAAPDPAGALRDLATSPDRGADLDLLLLAMAERAPVDPEAAHEVAGALRDLDAAVAPGPHATAGAGGAARDPAYAPTATVLGLRLCLRAAAGSGGAPFDPLPPTRD</sequence>
<dbReference type="Gene3D" id="1.10.357.10">
    <property type="entry name" value="Tetracycline Repressor, domain 2"/>
    <property type="match status" value="1"/>
</dbReference>
<dbReference type="PRINTS" id="PR00455">
    <property type="entry name" value="HTHTETR"/>
</dbReference>